<sequence>MSMSVSTASASPPTRTKSSAFVSTTHKPKRNKSSSSLHSAGGHHSIHHHVQMPQHVRKSSQESTGITRPRLTSSGTSSTSAKKAHFGAGLGIMTSISNAPSQPATKAVAQAEPSARATGAASSQAAHTETATEVQPDTEELDASPQDGLDDLDDSRASRDQRPSDPVASTQEPERGRSRSRSMDRRSAQSTERHHANAQGRDRTLPPGPGVRGDRSDGSPKRQRAPAVSQTRQAQPPAKKMEKSENPSDAVGANQTPAAPVPTPAPTLAPAPTVQVKEKHLRAKFDFADDEDDGDDDEDEERQGRKFDYERATKTSAVAAPRATTSTVEKAAAAPPPLESPPSELQAMKEVPTRPPMHNKSSSNLSTHTVRPKRNKSSSSLHYAHHGPGHYNVQFAGAAKKRSGSSSGRAKPPFGFGMTTLPAENHDDRRGSDASSTKGAGSSNRPTINRRGSSTSTLVNDRIDDRSAGGRTDSRGRTEVARIEPDPKASTPVLSPSTSCSRPSKKHTATKDTQEVAGSQSSASGWESATNSPFAIAKTLPSTSYRPEAVSGLAQVMGRGDEVAGIVVDGDGDESADEGAKESRKVDVAPMSPPATSRSTATEPTTQSPPRSISQPGPSSSRHPSGSFKAPSAPATNTIAFPSTSGEPPSPPRVHARPAGANVRKGSNASLMSNASARSVALSFAGRMGPPAPMFRRSGTATAPALVDRGHVGAELIGTDTPVGSFDSRRRTSGGRNPSMPAGRQVVTHGRTDSIQSVRSLRTAADTSPQTRRPAPADSRQSADGGRRSIGPRTSSEYASSGSTALAALGSIASQAGSTRPPPTPESSGGTFRRSASGYFSSALRGLTGLQALTPPLSPSASSRGGPMAGYGASTAGSTQHPASTIAKNKSRSTPSPAHFIQPVVSKFVETPPPVPSMLLSRSPAPMNAMDSAAAAKRSQSSASLKGMGAMSRTQQKAFLARDAPYFASGGGGNTPSSAHGKDTQVADATFWALAPQIPSGASHPPLVASTRSMTPAAAHSSSTALASDEMQNWARRFIFEAERIERQYRAVEKWRDPLGESLERVWTKRTNGTSTGTVSSAMANPSNGVTRAIRA</sequence>
<proteinExistence type="predicted"/>
<evidence type="ECO:0000313" key="2">
    <source>
        <dbReference type="EMBL" id="KDE06453.1"/>
    </source>
</evidence>
<feature type="compositionally biased region" description="Polar residues" evidence="1">
    <location>
        <begin position="516"/>
        <end position="531"/>
    </location>
</feature>
<dbReference type="EnsemblFungi" id="MVLG_03237T0">
    <property type="protein sequence ID" value="MVLG_03237T0"/>
    <property type="gene ID" value="MVLG_03237"/>
</dbReference>
<feature type="compositionally biased region" description="Polar residues" evidence="1">
    <location>
        <begin position="1"/>
        <end position="25"/>
    </location>
</feature>
<keyword evidence="4" id="KW-1185">Reference proteome</keyword>
<dbReference type="OMA" id="WRDPLGE"/>
<reference evidence="4" key="1">
    <citation type="submission" date="2010-11" db="EMBL/GenBank/DDBJ databases">
        <title>The genome sequence of Microbotryum violaceum strain p1A1 Lamole.</title>
        <authorList>
            <person name="Cuomo C."/>
            <person name="Perlin M."/>
            <person name="Young S.K."/>
            <person name="Zeng Q."/>
            <person name="Gargeya S."/>
            <person name="Alvarado L."/>
            <person name="Berlin A."/>
            <person name="Chapman S.B."/>
            <person name="Chen Z."/>
            <person name="Freedman E."/>
            <person name="Gellesch M."/>
            <person name="Goldberg J."/>
            <person name="Griggs A."/>
            <person name="Gujja S."/>
            <person name="Heilman E."/>
            <person name="Heiman D."/>
            <person name="Howarth C."/>
            <person name="Mehta T."/>
            <person name="Neiman D."/>
            <person name="Pearson M."/>
            <person name="Roberts A."/>
            <person name="Saif S."/>
            <person name="Shea T."/>
            <person name="Shenoy N."/>
            <person name="Sisk P."/>
            <person name="Stolte C."/>
            <person name="Sykes S."/>
            <person name="White J."/>
            <person name="Yandava C."/>
            <person name="Haas B."/>
            <person name="Nusbaum C."/>
            <person name="Birren B."/>
        </authorList>
    </citation>
    <scope>NUCLEOTIDE SEQUENCE [LARGE SCALE GENOMIC DNA]</scope>
    <source>
        <strain evidence="4">p1A1 Lamole</strain>
    </source>
</reference>
<evidence type="ECO:0000313" key="4">
    <source>
        <dbReference type="Proteomes" id="UP000017200"/>
    </source>
</evidence>
<feature type="region of interest" description="Disordered" evidence="1">
    <location>
        <begin position="564"/>
        <end position="675"/>
    </location>
</feature>
<dbReference type="OrthoDB" id="2537937at2759"/>
<feature type="compositionally biased region" description="Polar residues" evidence="1">
    <location>
        <begin position="634"/>
        <end position="647"/>
    </location>
</feature>
<feature type="compositionally biased region" description="Basic residues" evidence="1">
    <location>
        <begin position="44"/>
        <end position="58"/>
    </location>
</feature>
<feature type="compositionally biased region" description="Basic and acidic residues" evidence="1">
    <location>
        <begin position="172"/>
        <end position="204"/>
    </location>
</feature>
<feature type="compositionally biased region" description="Low complexity" evidence="1">
    <location>
        <begin position="614"/>
        <end position="627"/>
    </location>
</feature>
<reference evidence="2" key="2">
    <citation type="submission" date="2010-11" db="EMBL/GenBank/DDBJ databases">
        <authorList>
            <consortium name="The Broad Institute Genome Sequencing Platform"/>
            <person name="Earl A."/>
            <person name="Ward D."/>
            <person name="Feldgarden M."/>
            <person name="Gevers D."/>
            <person name="Butler R."/>
            <person name="Young S.K."/>
            <person name="Zeng Q."/>
            <person name="Gargeya S."/>
            <person name="Fitzgerald M."/>
            <person name="Haas B."/>
            <person name="Abouelleil A."/>
            <person name="Alvarado L."/>
            <person name="Arachchi H.M."/>
            <person name="Berlin A."/>
            <person name="Brown A."/>
            <person name="Chapman S.B."/>
            <person name="Chen Z."/>
            <person name="Dunbar C."/>
            <person name="Freedman E."/>
            <person name="Gearin G."/>
            <person name="Gellesch M."/>
            <person name="Goldberg J."/>
            <person name="Griggs A."/>
            <person name="Gujja S."/>
            <person name="Heilman E."/>
            <person name="Heiman D."/>
            <person name="Howarth C."/>
            <person name="Larson L."/>
            <person name="Lui A."/>
            <person name="MacDonald P.J.P."/>
            <person name="Mehta T."/>
            <person name="Montmayeur A."/>
            <person name="Murphy C."/>
            <person name="Neiman D."/>
            <person name="Pearson M."/>
            <person name="Priest M."/>
            <person name="Roberts A."/>
            <person name="Saif S."/>
            <person name="Shea T."/>
            <person name="Shenoy N."/>
            <person name="Sisk P."/>
            <person name="Stolte C."/>
            <person name="Sykes S."/>
            <person name="White J."/>
            <person name="Yandava C."/>
            <person name="Wortman J."/>
            <person name="Nusbaum C."/>
            <person name="Birren B."/>
        </authorList>
    </citation>
    <scope>NUCLEOTIDE SEQUENCE</scope>
    <source>
        <strain evidence="2">P1A1 Lamole</strain>
    </source>
</reference>
<feature type="compositionally biased region" description="Polar residues" evidence="1">
    <location>
        <begin position="753"/>
        <end position="771"/>
    </location>
</feature>
<feature type="compositionally biased region" description="Basic and acidic residues" evidence="1">
    <location>
        <begin position="578"/>
        <end position="587"/>
    </location>
</feature>
<protein>
    <submittedName>
        <fullName evidence="2 3">Uncharacterized protein</fullName>
    </submittedName>
</protein>
<feature type="region of interest" description="Disordered" evidence="1">
    <location>
        <begin position="1072"/>
        <end position="1096"/>
    </location>
</feature>
<feature type="compositionally biased region" description="Polar residues" evidence="1">
    <location>
        <begin position="594"/>
        <end position="613"/>
    </location>
</feature>
<gene>
    <name evidence="2" type="ORF">MVLG_03237</name>
</gene>
<feature type="region of interest" description="Disordered" evidence="1">
    <location>
        <begin position="851"/>
        <end position="898"/>
    </location>
</feature>
<feature type="compositionally biased region" description="Polar residues" evidence="1">
    <location>
        <begin position="359"/>
        <end position="369"/>
    </location>
</feature>
<feature type="compositionally biased region" description="Acidic residues" evidence="1">
    <location>
        <begin position="288"/>
        <end position="301"/>
    </location>
</feature>
<feature type="compositionally biased region" description="Polar residues" evidence="1">
    <location>
        <begin position="433"/>
        <end position="459"/>
    </location>
</feature>
<feature type="compositionally biased region" description="Low complexity" evidence="1">
    <location>
        <begin position="799"/>
        <end position="814"/>
    </location>
</feature>
<evidence type="ECO:0000256" key="1">
    <source>
        <dbReference type="SAM" id="MobiDB-lite"/>
    </source>
</evidence>
<dbReference type="STRING" id="683840.U5H7L2"/>
<feature type="compositionally biased region" description="Acidic residues" evidence="1">
    <location>
        <begin position="136"/>
        <end position="153"/>
    </location>
</feature>
<feature type="compositionally biased region" description="Polar residues" evidence="1">
    <location>
        <begin position="94"/>
        <end position="104"/>
    </location>
</feature>
<feature type="compositionally biased region" description="Low complexity" evidence="1">
    <location>
        <begin position="114"/>
        <end position="126"/>
    </location>
</feature>
<feature type="compositionally biased region" description="Polar residues" evidence="1">
    <location>
        <begin position="1072"/>
        <end position="1090"/>
    </location>
</feature>
<feature type="compositionally biased region" description="Low complexity" evidence="1">
    <location>
        <begin position="852"/>
        <end position="863"/>
    </location>
</feature>
<feature type="compositionally biased region" description="Polar residues" evidence="1">
    <location>
        <begin position="492"/>
        <end position="502"/>
    </location>
</feature>
<feature type="compositionally biased region" description="Basic and acidic residues" evidence="1">
    <location>
        <begin position="461"/>
        <end position="487"/>
    </location>
</feature>
<accession>U5H7L2</accession>
<dbReference type="Proteomes" id="UP000017200">
    <property type="component" value="Unassembled WGS sequence"/>
</dbReference>
<organism evidence="2">
    <name type="scientific">Microbotryum lychnidis-dioicae (strain p1A1 Lamole / MvSl-1064)</name>
    <name type="common">Anther smut fungus</name>
    <dbReference type="NCBI Taxonomy" id="683840"/>
    <lineage>
        <taxon>Eukaryota</taxon>
        <taxon>Fungi</taxon>
        <taxon>Dikarya</taxon>
        <taxon>Basidiomycota</taxon>
        <taxon>Pucciniomycotina</taxon>
        <taxon>Microbotryomycetes</taxon>
        <taxon>Microbotryales</taxon>
        <taxon>Microbotryaceae</taxon>
        <taxon>Microbotryum</taxon>
    </lineage>
</organism>
<feature type="compositionally biased region" description="Low complexity" evidence="1">
    <location>
        <begin position="33"/>
        <end position="43"/>
    </location>
</feature>
<dbReference type="EMBL" id="AEIJ01000309">
    <property type="status" value="NOT_ANNOTATED_CDS"/>
    <property type="molecule type" value="Genomic_DNA"/>
</dbReference>
<feature type="compositionally biased region" description="Pro residues" evidence="1">
    <location>
        <begin position="259"/>
        <end position="269"/>
    </location>
</feature>
<name>U5H7L2_USTV1</name>
<dbReference type="InParanoid" id="U5H7L2"/>
<feature type="compositionally biased region" description="Basic and acidic residues" evidence="1">
    <location>
        <begin position="302"/>
        <end position="313"/>
    </location>
</feature>
<feature type="region of interest" description="Disordered" evidence="1">
    <location>
        <begin position="713"/>
        <end position="836"/>
    </location>
</feature>
<dbReference type="HOGENOM" id="CLU_283884_0_0_1"/>
<feature type="compositionally biased region" description="Polar residues" evidence="1">
    <location>
        <begin position="665"/>
        <end position="675"/>
    </location>
</feature>
<reference evidence="2 4" key="3">
    <citation type="journal article" date="2015" name="BMC Genomics">
        <title>Sex and parasites: genomic and transcriptomic analysis of Microbotryum lychnidis-dioicae, the biotrophic and plant-castrating anther smut fungus.</title>
        <authorList>
            <person name="Perlin M.H."/>
            <person name="Amselem J."/>
            <person name="Fontanillas E."/>
            <person name="Toh S.S."/>
            <person name="Chen Z."/>
            <person name="Goldberg J."/>
            <person name="Duplessis S."/>
            <person name="Henrissat B."/>
            <person name="Young S."/>
            <person name="Zeng Q."/>
            <person name="Aguileta G."/>
            <person name="Petit E."/>
            <person name="Badouin H."/>
            <person name="Andrews J."/>
            <person name="Razeeq D."/>
            <person name="Gabaldon T."/>
            <person name="Quesneville H."/>
            <person name="Giraud T."/>
            <person name="Hood M.E."/>
            <person name="Schultz D.J."/>
            <person name="Cuomo C.A."/>
        </authorList>
    </citation>
    <scope>NUCLEOTIDE SEQUENCE [LARGE SCALE GENOMIC DNA]</scope>
    <source>
        <strain evidence="2">P1A1 Lamole</strain>
        <strain evidence="4">p1A1 Lamole</strain>
    </source>
</reference>
<feature type="compositionally biased region" description="Basic and acidic residues" evidence="1">
    <location>
        <begin position="154"/>
        <end position="163"/>
    </location>
</feature>
<dbReference type="EMBL" id="GL541671">
    <property type="protein sequence ID" value="KDE06453.1"/>
    <property type="molecule type" value="Genomic_DNA"/>
</dbReference>
<evidence type="ECO:0000313" key="3">
    <source>
        <dbReference type="EnsemblFungi" id="MVLG_03237T0"/>
    </source>
</evidence>
<dbReference type="AlphaFoldDB" id="U5H7L2"/>
<feature type="compositionally biased region" description="Polar residues" evidence="1">
    <location>
        <begin position="875"/>
        <end position="896"/>
    </location>
</feature>
<reference evidence="3" key="4">
    <citation type="submission" date="2015-06" db="UniProtKB">
        <authorList>
            <consortium name="EnsemblFungi"/>
        </authorList>
    </citation>
    <scope>IDENTIFICATION</scope>
</reference>
<feature type="region of interest" description="Disordered" evidence="1">
    <location>
        <begin position="1"/>
        <end position="531"/>
    </location>
</feature>